<protein>
    <submittedName>
        <fullName evidence="1">Uncharacterized protein</fullName>
    </submittedName>
</protein>
<sequence length="49" mass="5409">MEAPVEKKEPLVVQVPSPFPFKNTNAVPRNYDTSAYIQGKPVTIPDPVV</sequence>
<name>A0A392W9E2_9FABA</name>
<dbReference type="Proteomes" id="UP000265520">
    <property type="component" value="Unassembled WGS sequence"/>
</dbReference>
<dbReference type="EMBL" id="LXQA011383768">
    <property type="protein sequence ID" value="MCI95330.1"/>
    <property type="molecule type" value="Genomic_DNA"/>
</dbReference>
<proteinExistence type="predicted"/>
<evidence type="ECO:0000313" key="1">
    <source>
        <dbReference type="EMBL" id="MCI95330.1"/>
    </source>
</evidence>
<reference evidence="1 2" key="1">
    <citation type="journal article" date="2018" name="Front. Plant Sci.">
        <title>Red Clover (Trifolium pratense) and Zigzag Clover (T. medium) - A Picture of Genomic Similarities and Differences.</title>
        <authorList>
            <person name="Dluhosova J."/>
            <person name="Istvanek J."/>
            <person name="Nedelnik J."/>
            <person name="Repkova J."/>
        </authorList>
    </citation>
    <scope>NUCLEOTIDE SEQUENCE [LARGE SCALE GENOMIC DNA]</scope>
    <source>
        <strain evidence="2">cv. 10/8</strain>
        <tissue evidence="1">Leaf</tissue>
    </source>
</reference>
<keyword evidence="2" id="KW-1185">Reference proteome</keyword>
<organism evidence="1 2">
    <name type="scientific">Trifolium medium</name>
    <dbReference type="NCBI Taxonomy" id="97028"/>
    <lineage>
        <taxon>Eukaryota</taxon>
        <taxon>Viridiplantae</taxon>
        <taxon>Streptophyta</taxon>
        <taxon>Embryophyta</taxon>
        <taxon>Tracheophyta</taxon>
        <taxon>Spermatophyta</taxon>
        <taxon>Magnoliopsida</taxon>
        <taxon>eudicotyledons</taxon>
        <taxon>Gunneridae</taxon>
        <taxon>Pentapetalae</taxon>
        <taxon>rosids</taxon>
        <taxon>fabids</taxon>
        <taxon>Fabales</taxon>
        <taxon>Fabaceae</taxon>
        <taxon>Papilionoideae</taxon>
        <taxon>50 kb inversion clade</taxon>
        <taxon>NPAAA clade</taxon>
        <taxon>Hologalegina</taxon>
        <taxon>IRL clade</taxon>
        <taxon>Trifolieae</taxon>
        <taxon>Trifolium</taxon>
    </lineage>
</organism>
<feature type="non-terminal residue" evidence="1">
    <location>
        <position position="49"/>
    </location>
</feature>
<dbReference type="AlphaFoldDB" id="A0A392W9E2"/>
<accession>A0A392W9E2</accession>
<evidence type="ECO:0000313" key="2">
    <source>
        <dbReference type="Proteomes" id="UP000265520"/>
    </source>
</evidence>
<comment type="caution">
    <text evidence="1">The sequence shown here is derived from an EMBL/GenBank/DDBJ whole genome shotgun (WGS) entry which is preliminary data.</text>
</comment>